<dbReference type="GeneID" id="72480188"/>
<protein>
    <submittedName>
        <fullName evidence="2">Uncharacterized protein</fullName>
    </submittedName>
</protein>
<dbReference type="Pfam" id="PF18940">
    <property type="entry name" value="DUF5687"/>
    <property type="match status" value="1"/>
</dbReference>
<evidence type="ECO:0000313" key="3">
    <source>
        <dbReference type="Proteomes" id="UP000216189"/>
    </source>
</evidence>
<evidence type="ECO:0000313" key="2">
    <source>
        <dbReference type="EMBL" id="OYP54056.1"/>
    </source>
</evidence>
<feature type="transmembrane region" description="Helical" evidence="1">
    <location>
        <begin position="32"/>
        <end position="57"/>
    </location>
</feature>
<keyword evidence="1" id="KW-0472">Membrane</keyword>
<dbReference type="RefSeq" id="WP_074548746.1">
    <property type="nucleotide sequence ID" value="NZ_CAJOJX010000004.1"/>
</dbReference>
<feature type="transmembrane region" description="Helical" evidence="1">
    <location>
        <begin position="148"/>
        <end position="165"/>
    </location>
</feature>
<feature type="transmembrane region" description="Helical" evidence="1">
    <location>
        <begin position="431"/>
        <end position="453"/>
    </location>
</feature>
<sequence>MTTIELLKELRKHRILSEKRSLMHGRNKASKIIVYALSIFFIIYLLAASIMLAFAVITEGIKALTLICTIFPIIMVIDFSFRFIMQQTPSQIIKPYLLLPIKKSICIDTFVFRSLYNAGNFIWFILVLPFVIMTMFFSGQLINGGLVLLLYLLGILINSQFYLIVRTLVNDSIIWWFLPISIFLVFTMPAYYTGVIDLNNLFLFYSSFGIGLFEDKWFYWLFPTTLLILLIQINRKLQLFYVMKEISRKKKEYNFHGKSLNKIIPQDSVGVFLNMEIISIQRNKNIRKGCIFAMLAAFMMSLICTFTDIYSSIYAAIYWCLYNYIIIGSIILTKMMCYEGNYIDTLLIRKESILTLLRAKYYFYSTLLLIPTVFMLVPVFMGKWSIEMLISCYIFTIGFQYFITFQLAVYNKNTIPLNCKLTSNHSLETNYYQILVELFTILTPATILGVTIFLFGEKIAWIVITIIGLLFITTHRLWLNNIYNRMMKRKYENIEGFRKSREQI</sequence>
<feature type="transmembrane region" description="Helical" evidence="1">
    <location>
        <begin position="388"/>
        <end position="410"/>
    </location>
</feature>
<accession>A0ABX4EGE5</accession>
<feature type="transmembrane region" description="Helical" evidence="1">
    <location>
        <begin position="63"/>
        <end position="84"/>
    </location>
</feature>
<keyword evidence="3" id="KW-1185">Reference proteome</keyword>
<feature type="transmembrane region" description="Helical" evidence="1">
    <location>
        <begin position="172"/>
        <end position="192"/>
    </location>
</feature>
<keyword evidence="1" id="KW-1133">Transmembrane helix</keyword>
<feature type="transmembrane region" description="Helical" evidence="1">
    <location>
        <begin position="121"/>
        <end position="142"/>
    </location>
</feature>
<name>A0ABX4EGE5_SEGBR</name>
<feature type="transmembrane region" description="Helical" evidence="1">
    <location>
        <begin position="459"/>
        <end position="479"/>
    </location>
</feature>
<proteinExistence type="predicted"/>
<organism evidence="2 3">
    <name type="scientific">Segatella bryantii</name>
    <name type="common">Prevotella bryantii</name>
    <dbReference type="NCBI Taxonomy" id="77095"/>
    <lineage>
        <taxon>Bacteria</taxon>
        <taxon>Pseudomonadati</taxon>
        <taxon>Bacteroidota</taxon>
        <taxon>Bacteroidia</taxon>
        <taxon>Bacteroidales</taxon>
        <taxon>Prevotellaceae</taxon>
        <taxon>Segatella</taxon>
    </lineage>
</organism>
<feature type="transmembrane region" description="Helical" evidence="1">
    <location>
        <begin position="217"/>
        <end position="234"/>
    </location>
</feature>
<keyword evidence="1" id="KW-0812">Transmembrane</keyword>
<dbReference type="InterPro" id="IPR043742">
    <property type="entry name" value="DUF5687"/>
</dbReference>
<feature type="transmembrane region" description="Helical" evidence="1">
    <location>
        <begin position="361"/>
        <end position="382"/>
    </location>
</feature>
<dbReference type="Proteomes" id="UP000216189">
    <property type="component" value="Unassembled WGS sequence"/>
</dbReference>
<comment type="caution">
    <text evidence="2">The sequence shown here is derived from an EMBL/GenBank/DDBJ whole genome shotgun (WGS) entry which is preliminary data.</text>
</comment>
<feature type="transmembrane region" description="Helical" evidence="1">
    <location>
        <begin position="290"/>
        <end position="310"/>
    </location>
</feature>
<dbReference type="EMBL" id="NPJF01000050">
    <property type="protein sequence ID" value="OYP54056.1"/>
    <property type="molecule type" value="Genomic_DNA"/>
</dbReference>
<evidence type="ECO:0000256" key="1">
    <source>
        <dbReference type="SAM" id="Phobius"/>
    </source>
</evidence>
<reference evidence="2 3" key="1">
    <citation type="submission" date="2017-08" db="EMBL/GenBank/DDBJ databases">
        <title>Comparative genomics of non-oral Prevotella species.</title>
        <authorList>
            <person name="Accetto T."/>
            <person name="Nograsek B."/>
            <person name="Avgustin G."/>
        </authorList>
    </citation>
    <scope>NUCLEOTIDE SEQUENCE [LARGE SCALE GENOMIC DNA]</scope>
    <source>
        <strain evidence="2 3">TC1-1</strain>
    </source>
</reference>
<feature type="transmembrane region" description="Helical" evidence="1">
    <location>
        <begin position="316"/>
        <end position="340"/>
    </location>
</feature>
<gene>
    <name evidence="2" type="ORF">CIK91_09495</name>
</gene>